<dbReference type="GeneID" id="66984283"/>
<accession>A0A7R7VSD8</accession>
<gene>
    <name evidence="1" type="ORF">ACHE_51123S</name>
</gene>
<dbReference type="KEGG" id="ache:ACHE_51123S"/>
<evidence type="ECO:0000313" key="1">
    <source>
        <dbReference type="EMBL" id="BCR89925.1"/>
    </source>
</evidence>
<proteinExistence type="predicted"/>
<protein>
    <submittedName>
        <fullName evidence="1">Uncharacterized protein</fullName>
    </submittedName>
</protein>
<name>A0A7R7VSD8_ASPCH</name>
<dbReference type="RefSeq" id="XP_043138447.1">
    <property type="nucleotide sequence ID" value="XM_043280915.1"/>
</dbReference>
<dbReference type="AlphaFoldDB" id="A0A7R7VSD8"/>
<organism evidence="1 2">
    <name type="scientific">Aspergillus chevalieri</name>
    <name type="common">Eurotium chevalieri</name>
    <dbReference type="NCBI Taxonomy" id="182096"/>
    <lineage>
        <taxon>Eukaryota</taxon>
        <taxon>Fungi</taxon>
        <taxon>Dikarya</taxon>
        <taxon>Ascomycota</taxon>
        <taxon>Pezizomycotina</taxon>
        <taxon>Eurotiomycetes</taxon>
        <taxon>Eurotiomycetidae</taxon>
        <taxon>Eurotiales</taxon>
        <taxon>Aspergillaceae</taxon>
        <taxon>Aspergillus</taxon>
        <taxon>Aspergillus subgen. Aspergillus</taxon>
    </lineage>
</organism>
<dbReference type="EMBL" id="AP024420">
    <property type="protein sequence ID" value="BCR89925.1"/>
    <property type="molecule type" value="Genomic_DNA"/>
</dbReference>
<reference evidence="1" key="2">
    <citation type="submission" date="2021-02" db="EMBL/GenBank/DDBJ databases">
        <title>Aspergillus chevalieri M1 genome sequence.</title>
        <authorList>
            <person name="Kadooka C."/>
            <person name="Mori K."/>
            <person name="Futagami T."/>
        </authorList>
    </citation>
    <scope>NUCLEOTIDE SEQUENCE</scope>
    <source>
        <strain evidence="1">M1</strain>
    </source>
</reference>
<evidence type="ECO:0000313" key="2">
    <source>
        <dbReference type="Proteomes" id="UP000637239"/>
    </source>
</evidence>
<sequence>MPSYKTLFVGGCPTTKSQLFSPQQGNKCSPIHTDNTLEKDIRRDHWTIVFSVERISGERVLGWLRRFILALGPWLGMDMDMDMGKGKGNGHSRFIFIIGFLGRVTVGGSGRGHESSL</sequence>
<reference evidence="1" key="1">
    <citation type="submission" date="2021-01" db="EMBL/GenBank/DDBJ databases">
        <authorList>
            <consortium name="Aspergillus chevalieri M1 genome sequencing consortium"/>
            <person name="Kazuki M."/>
            <person name="Futagami T."/>
        </authorList>
    </citation>
    <scope>NUCLEOTIDE SEQUENCE</scope>
    <source>
        <strain evidence="1">M1</strain>
    </source>
</reference>
<dbReference type="Proteomes" id="UP000637239">
    <property type="component" value="Chromosome 5"/>
</dbReference>
<keyword evidence="2" id="KW-1185">Reference proteome</keyword>